<dbReference type="KEGG" id="bsed:DN745_10475"/>
<sequence>MLPFSLVLLCFGMLPLRSWDYWWHLTMGRLVHQYGAIPAANHYLYTMDPEAPSYIQPWLSQWLFYWLHDLGGLQLVLLVRNLIAGGLAAFLGMRAMRQSRSAMFGAVLTLVGFAQAFPYIAARSHLFVLPLFALLVWLGARIRKGQTPLAAVILFPGVAALWANLHGSFFLPAAIALAFGAASICDRFDPRPLAERRTVVEAPTKQSIAWFGAFVVSLVAPLLNPRGAEIYGYVIALSTNPEIQNTVTEWMAATPWNPPGIGMIFYASMGAGAYIFWRNRRSVDPADVFLFAGLALMTIMAARAMLWFALIIPFVLAAYLRADDATRADKAPDIPPRPVRAFNLLFAIALLMSALILQPGTIYHRDFVNAYPAIPTRDAAPLNGLVLARTPVMETAILEQHPGDQHIFHDQEFAGYLLFHLTRSRPAPIVFVDQRVELPSAEIWDLYAVASTTSAWKGIFQQYDITAALLNKETQPILIENMRADSDWEIRHESAYNVLFIEKKRR</sequence>
<feature type="transmembrane region" description="Helical" evidence="1">
    <location>
        <begin position="102"/>
        <end position="118"/>
    </location>
</feature>
<reference evidence="2 3" key="1">
    <citation type="submission" date="2018-06" db="EMBL/GenBank/DDBJ databases">
        <title>Lujinxingia sediminis gen. nov. sp. nov., a new facultative anaerobic member of the class Deltaproteobacteria, and proposal of Lujinxingaceae fam. nov.</title>
        <authorList>
            <person name="Guo L.-Y."/>
            <person name="Li C.-M."/>
            <person name="Wang S."/>
            <person name="Du Z.-J."/>
        </authorList>
    </citation>
    <scope>NUCLEOTIDE SEQUENCE [LARGE SCALE GENOMIC DNA]</scope>
    <source>
        <strain evidence="2 3">FA350</strain>
    </source>
</reference>
<feature type="transmembrane region" description="Helical" evidence="1">
    <location>
        <begin position="289"/>
        <end position="319"/>
    </location>
</feature>
<dbReference type="AlphaFoldDB" id="A0A2Z4FL62"/>
<accession>A0A2Z4FL62</accession>
<keyword evidence="1" id="KW-0812">Transmembrane</keyword>
<organism evidence="2 3">
    <name type="scientific">Bradymonas sediminis</name>
    <dbReference type="NCBI Taxonomy" id="1548548"/>
    <lineage>
        <taxon>Bacteria</taxon>
        <taxon>Deltaproteobacteria</taxon>
        <taxon>Bradymonadales</taxon>
        <taxon>Bradymonadaceae</taxon>
        <taxon>Bradymonas</taxon>
    </lineage>
</organism>
<feature type="transmembrane region" description="Helical" evidence="1">
    <location>
        <begin position="147"/>
        <end position="163"/>
    </location>
</feature>
<name>A0A2Z4FL62_9DELT</name>
<feature type="transmembrane region" description="Helical" evidence="1">
    <location>
        <begin position="70"/>
        <end position="90"/>
    </location>
</feature>
<feature type="transmembrane region" description="Helical" evidence="1">
    <location>
        <begin position="124"/>
        <end position="140"/>
    </location>
</feature>
<keyword evidence="1" id="KW-1133">Transmembrane helix</keyword>
<keyword evidence="3" id="KW-1185">Reference proteome</keyword>
<evidence type="ECO:0000313" key="3">
    <source>
        <dbReference type="Proteomes" id="UP000249799"/>
    </source>
</evidence>
<proteinExistence type="predicted"/>
<evidence type="ECO:0008006" key="4">
    <source>
        <dbReference type="Google" id="ProtNLM"/>
    </source>
</evidence>
<dbReference type="OrthoDB" id="9786218at2"/>
<dbReference type="EMBL" id="CP030032">
    <property type="protein sequence ID" value="AWV89741.1"/>
    <property type="molecule type" value="Genomic_DNA"/>
</dbReference>
<feature type="transmembrane region" description="Helical" evidence="1">
    <location>
        <begin position="260"/>
        <end position="277"/>
    </location>
</feature>
<dbReference type="Proteomes" id="UP000249799">
    <property type="component" value="Chromosome"/>
</dbReference>
<evidence type="ECO:0000313" key="2">
    <source>
        <dbReference type="EMBL" id="AWV89741.1"/>
    </source>
</evidence>
<gene>
    <name evidence="2" type="ORF">DN745_10475</name>
</gene>
<evidence type="ECO:0000256" key="1">
    <source>
        <dbReference type="SAM" id="Phobius"/>
    </source>
</evidence>
<protein>
    <recommendedName>
        <fullName evidence="4">Glycosyltransferase RgtA/B/C/D-like domain-containing protein</fullName>
    </recommendedName>
</protein>
<keyword evidence="1" id="KW-0472">Membrane</keyword>
<feature type="transmembrane region" description="Helical" evidence="1">
    <location>
        <begin position="339"/>
        <end position="357"/>
    </location>
</feature>